<evidence type="ECO:0000313" key="3">
    <source>
        <dbReference type="Proteomes" id="UP001331761"/>
    </source>
</evidence>
<sequence length="455" mass="52485">SIKDDAQRDFELDRLKAIQQNTDEDHVKRRAKDSHVIERQFEAVPESTAANKSLSYLPSSVDMLVIPPPLPTLAELREIGIISSSDVYKKRQVVEENEKREAPSNHLNTLYGRGGLAEHRAFEGKPLTEQQLKDVADFTAMLDRLQDDKGKLMSFGSKTRLRRDAADLREKEIAGEQGFIPEKEEDFEVHEGSVEDYCNKYEQHFAFYCIGEISDSISTNKAKVISKFCPSYKKACPNKKITKSDGLTAWPRDPFKKRVVVEPPEEGEETDDEEELTSSEEEELKRRDVMIDEIKRRFPCRPECDERLFPHCTHECKCDYSYPYVQSFCNPPPLPFLLNICRIWYRTCPKYEQYHYASQYIYSKAIKGKQFLAASRPQPVNPNPYNIPSPIGVPQIGGEAAPRAFGTELRETRRNSKSRRAVASRNTRFRKRRHRTHNHSHEKFSLVLPPNITEA</sequence>
<evidence type="ECO:0000256" key="1">
    <source>
        <dbReference type="SAM" id="MobiDB-lite"/>
    </source>
</evidence>
<organism evidence="2 3">
    <name type="scientific">Trichostrongylus colubriformis</name>
    <name type="common">Black scour worm</name>
    <dbReference type="NCBI Taxonomy" id="6319"/>
    <lineage>
        <taxon>Eukaryota</taxon>
        <taxon>Metazoa</taxon>
        <taxon>Ecdysozoa</taxon>
        <taxon>Nematoda</taxon>
        <taxon>Chromadorea</taxon>
        <taxon>Rhabditida</taxon>
        <taxon>Rhabditina</taxon>
        <taxon>Rhabditomorpha</taxon>
        <taxon>Strongyloidea</taxon>
        <taxon>Trichostrongylidae</taxon>
        <taxon>Trichostrongylus</taxon>
    </lineage>
</organism>
<protein>
    <submittedName>
        <fullName evidence="2">Uncharacterized protein</fullName>
    </submittedName>
</protein>
<comment type="caution">
    <text evidence="2">The sequence shown here is derived from an EMBL/GenBank/DDBJ whole genome shotgun (WGS) entry which is preliminary data.</text>
</comment>
<feature type="region of interest" description="Disordered" evidence="1">
    <location>
        <begin position="411"/>
        <end position="441"/>
    </location>
</feature>
<dbReference type="Proteomes" id="UP001331761">
    <property type="component" value="Unassembled WGS sequence"/>
</dbReference>
<feature type="region of interest" description="Disordered" evidence="1">
    <location>
        <begin position="262"/>
        <end position="283"/>
    </location>
</feature>
<feature type="compositionally biased region" description="Acidic residues" evidence="1">
    <location>
        <begin position="263"/>
        <end position="282"/>
    </location>
</feature>
<evidence type="ECO:0000313" key="2">
    <source>
        <dbReference type="EMBL" id="KAK5981449.1"/>
    </source>
</evidence>
<dbReference type="GO" id="GO:0045747">
    <property type="term" value="P:positive regulation of Notch signaling pathway"/>
    <property type="evidence" value="ECO:0007669"/>
    <property type="project" value="TreeGrafter"/>
</dbReference>
<feature type="non-terminal residue" evidence="2">
    <location>
        <position position="1"/>
    </location>
</feature>
<dbReference type="PANTHER" id="PTHR35015:SF2">
    <property type="entry name" value="DELTA AND OSM-11 HOMOLOG PROTEIN 1"/>
    <property type="match status" value="1"/>
</dbReference>
<dbReference type="InterPro" id="IPR053124">
    <property type="entry name" value="Notch_signaling_modulators"/>
</dbReference>
<accession>A0AAN8INY1</accession>
<gene>
    <name evidence="2" type="ORF">GCK32_002917</name>
</gene>
<feature type="compositionally biased region" description="Basic residues" evidence="1">
    <location>
        <begin position="415"/>
        <end position="438"/>
    </location>
</feature>
<proteinExistence type="predicted"/>
<reference evidence="2 3" key="1">
    <citation type="submission" date="2019-10" db="EMBL/GenBank/DDBJ databases">
        <title>Assembly and Annotation for the nematode Trichostrongylus colubriformis.</title>
        <authorList>
            <person name="Martin J."/>
        </authorList>
    </citation>
    <scope>NUCLEOTIDE SEQUENCE [LARGE SCALE GENOMIC DNA]</scope>
    <source>
        <strain evidence="2">G859</strain>
        <tissue evidence="2">Whole worm</tissue>
    </source>
</reference>
<keyword evidence="3" id="KW-1185">Reference proteome</keyword>
<dbReference type="GO" id="GO:0005112">
    <property type="term" value="F:Notch binding"/>
    <property type="evidence" value="ECO:0007669"/>
    <property type="project" value="TreeGrafter"/>
</dbReference>
<dbReference type="EMBL" id="WIXE01006258">
    <property type="protein sequence ID" value="KAK5981449.1"/>
    <property type="molecule type" value="Genomic_DNA"/>
</dbReference>
<dbReference type="GO" id="GO:0005615">
    <property type="term" value="C:extracellular space"/>
    <property type="evidence" value="ECO:0007669"/>
    <property type="project" value="TreeGrafter"/>
</dbReference>
<name>A0AAN8INY1_TRICO</name>
<dbReference type="PANTHER" id="PTHR35015">
    <property type="entry name" value="PROTEIN CBR-OSM-7-RELATED"/>
    <property type="match status" value="1"/>
</dbReference>
<dbReference type="AlphaFoldDB" id="A0AAN8INY1"/>